<organism evidence="18 19">
    <name type="scientific">Colwellia asteriadis</name>
    <dbReference type="NCBI Taxonomy" id="517723"/>
    <lineage>
        <taxon>Bacteria</taxon>
        <taxon>Pseudomonadati</taxon>
        <taxon>Pseudomonadota</taxon>
        <taxon>Gammaproteobacteria</taxon>
        <taxon>Alteromonadales</taxon>
        <taxon>Colwelliaceae</taxon>
        <taxon>Colwellia</taxon>
    </lineage>
</organism>
<keyword evidence="10 16" id="KW-0798">TonB box</keyword>
<dbReference type="NCBIfam" id="TIGR01783">
    <property type="entry name" value="TonB-siderophor"/>
    <property type="match status" value="1"/>
</dbReference>
<evidence type="ECO:0000256" key="9">
    <source>
        <dbReference type="ARBA" id="ARBA00023065"/>
    </source>
</evidence>
<evidence type="ECO:0000256" key="12">
    <source>
        <dbReference type="ARBA" id="ARBA00023170"/>
    </source>
</evidence>
<comment type="similarity">
    <text evidence="2 14 16">Belongs to the TonB-dependent receptor family.</text>
</comment>
<dbReference type="InterPro" id="IPR010105">
    <property type="entry name" value="TonB_sidphr_rcpt"/>
</dbReference>
<feature type="short sequence motif" description="TonB C-terminal box" evidence="15">
    <location>
        <begin position="800"/>
        <end position="817"/>
    </location>
</feature>
<dbReference type="InterPro" id="IPR039426">
    <property type="entry name" value="TonB-dep_rcpt-like"/>
</dbReference>
<reference evidence="18 19" key="1">
    <citation type="journal article" date="2019" name="Int. J. Syst. Evol. Microbiol.">
        <title>The Global Catalogue of Microorganisms (GCM) 10K type strain sequencing project: providing services to taxonomists for standard genome sequencing and annotation.</title>
        <authorList>
            <consortium name="The Broad Institute Genomics Platform"/>
            <consortium name="The Broad Institute Genome Sequencing Center for Infectious Disease"/>
            <person name="Wu L."/>
            <person name="Ma J."/>
        </authorList>
    </citation>
    <scope>NUCLEOTIDE SEQUENCE [LARGE SCALE GENOMIC DNA]</scope>
    <source>
        <strain evidence="18 19">JCM 15608</strain>
    </source>
</reference>
<dbReference type="InterPro" id="IPR012910">
    <property type="entry name" value="Plug_dom"/>
</dbReference>
<evidence type="ECO:0000313" key="19">
    <source>
        <dbReference type="Proteomes" id="UP001500021"/>
    </source>
</evidence>
<keyword evidence="19" id="KW-1185">Reference proteome</keyword>
<keyword evidence="8" id="KW-0408">Iron</keyword>
<evidence type="ECO:0000256" key="3">
    <source>
        <dbReference type="ARBA" id="ARBA00022448"/>
    </source>
</evidence>
<keyword evidence="7" id="KW-0732">Signal</keyword>
<keyword evidence="4 14" id="KW-1134">Transmembrane beta strand</keyword>
<evidence type="ECO:0000313" key="18">
    <source>
        <dbReference type="EMBL" id="GAA0817597.1"/>
    </source>
</evidence>
<dbReference type="RefSeq" id="WP_343817249.1">
    <property type="nucleotide sequence ID" value="NZ_BAAAFA010000006.1"/>
</dbReference>
<name>A0ABN1L7C7_9GAMM</name>
<dbReference type="InterPro" id="IPR011662">
    <property type="entry name" value="Secretin/TonB_short_N"/>
</dbReference>
<sequence>MQFISQKNRRSVLTMAIQLAMGTALVSPMLYSESAYAQDVMSTKHAQGKLFNLTLPAGDLSTALNEFAKQTGVFLTADASLTKNKKSTGLSGKFRQKQALSVLLKGSGIDFTINGNTVTLTAKNEKIITLETTEVRDARLGDNTEGTGSYTTGAMNSATGLAISLRETPQSVSVITSQVIQDQNLLSLTDVVNNTAGLSTRELDSTRFRFSSRGFSVNNFQIDGMPMPLSISGEGATSTAIYERIEVVRGATGLMNGIGNPSAAVNLIRKRANSSEFNGTATVSIGNWNDYRAMVDLSTGLNKGGSIRGRLVGDYEESDSFVDYASKKKSVFYGVIDADLTENTLLSTGVSYQNNQPKGTTWGGLPLWYSDGSRTNWERSKTTAAKWTYWNSKNTNYFLNLTHNLNDDWTIKVNLNQADNKIDRELLYMSGRVDKETGLGLKATPSKGLIETKQTDLGIHINGAFEMFSQTHELVFGTTYSEYDYHDYSYVRNARPEPGDFNHWDGSYPNPGFGEAELIHDLAEVQQGYYSAARFSLDERIKLIIGLRFTDWEQVGVSRGKEVTKGDDGNMPYAGILYDIEDNHTVYASFTEIFQPQDKIRNRFGKELDPITGSNYELGFKSEFFDGLLNTSVAIFQIKQDNLAEVDEGYFVPNTEPAQQAYVALEGTTSKGFEVEAVGVLLPGWNVTASYSQFDAESAEGNDIQTYSPRQLFKLYSSYNFSGALDKLTIGGGVNWQSENYTELKRGNPVTKTPETLKQESYALVSIMARYEITSQLTVQFNINNALDKNYASQIGFYSQYAYGEPRSINLNMGYQF</sequence>
<evidence type="ECO:0000259" key="17">
    <source>
        <dbReference type="SMART" id="SM00965"/>
    </source>
</evidence>
<evidence type="ECO:0000256" key="16">
    <source>
        <dbReference type="RuleBase" id="RU003357"/>
    </source>
</evidence>
<dbReference type="PROSITE" id="PS52016">
    <property type="entry name" value="TONB_DEPENDENT_REC_3"/>
    <property type="match status" value="1"/>
</dbReference>
<dbReference type="SMART" id="SM00965">
    <property type="entry name" value="STN"/>
    <property type="match status" value="1"/>
</dbReference>
<keyword evidence="5" id="KW-0410">Iron transport</keyword>
<dbReference type="InterPro" id="IPR036942">
    <property type="entry name" value="Beta-barrel_TonB_sf"/>
</dbReference>
<evidence type="ECO:0000256" key="6">
    <source>
        <dbReference type="ARBA" id="ARBA00022692"/>
    </source>
</evidence>
<keyword evidence="12 18" id="KW-0675">Receptor</keyword>
<proteinExistence type="inferred from homology"/>
<evidence type="ECO:0000256" key="8">
    <source>
        <dbReference type="ARBA" id="ARBA00023004"/>
    </source>
</evidence>
<feature type="domain" description="Secretin/TonB short N-terminal" evidence="17">
    <location>
        <begin position="73"/>
        <end position="123"/>
    </location>
</feature>
<dbReference type="CDD" id="cd01347">
    <property type="entry name" value="ligand_gated_channel"/>
    <property type="match status" value="1"/>
</dbReference>
<evidence type="ECO:0000256" key="7">
    <source>
        <dbReference type="ARBA" id="ARBA00022729"/>
    </source>
</evidence>
<keyword evidence="6 14" id="KW-0812">Transmembrane</keyword>
<dbReference type="Proteomes" id="UP001500021">
    <property type="component" value="Unassembled WGS sequence"/>
</dbReference>
<keyword evidence="9" id="KW-0406">Ion transport</keyword>
<evidence type="ECO:0000256" key="15">
    <source>
        <dbReference type="PROSITE-ProRule" id="PRU10144"/>
    </source>
</evidence>
<evidence type="ECO:0000256" key="5">
    <source>
        <dbReference type="ARBA" id="ARBA00022496"/>
    </source>
</evidence>
<gene>
    <name evidence="18" type="primary">fpvA</name>
    <name evidence="18" type="ORF">GCM10009111_19050</name>
</gene>
<keyword evidence="13 14" id="KW-0998">Cell outer membrane</keyword>
<keyword evidence="3 14" id="KW-0813">Transport</keyword>
<dbReference type="InterPro" id="IPR010917">
    <property type="entry name" value="TonB_rcpt_CS"/>
</dbReference>
<evidence type="ECO:0000256" key="11">
    <source>
        <dbReference type="ARBA" id="ARBA00023136"/>
    </source>
</evidence>
<evidence type="ECO:0000256" key="14">
    <source>
        <dbReference type="PROSITE-ProRule" id="PRU01360"/>
    </source>
</evidence>
<evidence type="ECO:0000256" key="1">
    <source>
        <dbReference type="ARBA" id="ARBA00004571"/>
    </source>
</evidence>
<dbReference type="PANTHER" id="PTHR32552">
    <property type="entry name" value="FERRICHROME IRON RECEPTOR-RELATED"/>
    <property type="match status" value="1"/>
</dbReference>
<dbReference type="PROSITE" id="PS01156">
    <property type="entry name" value="TONB_DEPENDENT_REC_2"/>
    <property type="match status" value="1"/>
</dbReference>
<dbReference type="Pfam" id="PF07715">
    <property type="entry name" value="Plug"/>
    <property type="match status" value="1"/>
</dbReference>
<protein>
    <submittedName>
        <fullName evidence="18">Ferripyoverdine/pyocin S3 receptor FpvA</fullName>
    </submittedName>
</protein>
<dbReference type="InterPro" id="IPR037066">
    <property type="entry name" value="Plug_dom_sf"/>
</dbReference>
<dbReference type="Gene3D" id="2.40.170.20">
    <property type="entry name" value="TonB-dependent receptor, beta-barrel domain"/>
    <property type="match status" value="1"/>
</dbReference>
<dbReference type="InterPro" id="IPR000531">
    <property type="entry name" value="Beta-barrel_TonB"/>
</dbReference>
<dbReference type="SUPFAM" id="SSF56935">
    <property type="entry name" value="Porins"/>
    <property type="match status" value="1"/>
</dbReference>
<comment type="caution">
    <text evidence="18">The sequence shown here is derived from an EMBL/GenBank/DDBJ whole genome shotgun (WGS) entry which is preliminary data.</text>
</comment>
<accession>A0ABN1L7C7</accession>
<dbReference type="PANTHER" id="PTHR32552:SF74">
    <property type="entry name" value="HYDROXAMATE SIDEROPHORE RECEPTOR FHUE"/>
    <property type="match status" value="1"/>
</dbReference>
<evidence type="ECO:0000256" key="2">
    <source>
        <dbReference type="ARBA" id="ARBA00009810"/>
    </source>
</evidence>
<dbReference type="Pfam" id="PF07660">
    <property type="entry name" value="STN"/>
    <property type="match status" value="1"/>
</dbReference>
<dbReference type="Pfam" id="PF00593">
    <property type="entry name" value="TonB_dep_Rec_b-barrel"/>
    <property type="match status" value="1"/>
</dbReference>
<evidence type="ECO:0000256" key="4">
    <source>
        <dbReference type="ARBA" id="ARBA00022452"/>
    </source>
</evidence>
<keyword evidence="11 14" id="KW-0472">Membrane</keyword>
<dbReference type="EMBL" id="BAAAFA010000006">
    <property type="protein sequence ID" value="GAA0817597.1"/>
    <property type="molecule type" value="Genomic_DNA"/>
</dbReference>
<comment type="subcellular location">
    <subcellularLocation>
        <location evidence="1 14">Cell outer membrane</location>
        <topology evidence="1 14">Multi-pass membrane protein</topology>
    </subcellularLocation>
</comment>
<dbReference type="Gene3D" id="3.55.50.30">
    <property type="match status" value="1"/>
</dbReference>
<evidence type="ECO:0000256" key="13">
    <source>
        <dbReference type="ARBA" id="ARBA00023237"/>
    </source>
</evidence>
<evidence type="ECO:0000256" key="10">
    <source>
        <dbReference type="ARBA" id="ARBA00023077"/>
    </source>
</evidence>
<dbReference type="Gene3D" id="2.170.130.10">
    <property type="entry name" value="TonB-dependent receptor, plug domain"/>
    <property type="match status" value="1"/>
</dbReference>